<dbReference type="InterPro" id="IPR018060">
    <property type="entry name" value="HTH_AraC"/>
</dbReference>
<keyword evidence="3" id="KW-0804">Transcription</keyword>
<dbReference type="Proteomes" id="UP000183263">
    <property type="component" value="Unassembled WGS sequence"/>
</dbReference>
<gene>
    <name evidence="5" type="ORF">SAMN05444695_12219</name>
</gene>
<dbReference type="PRINTS" id="PR00032">
    <property type="entry name" value="HTHARAC"/>
</dbReference>
<evidence type="ECO:0000259" key="4">
    <source>
        <dbReference type="PROSITE" id="PS01124"/>
    </source>
</evidence>
<evidence type="ECO:0000256" key="3">
    <source>
        <dbReference type="ARBA" id="ARBA00023163"/>
    </source>
</evidence>
<dbReference type="AlphaFoldDB" id="A0A1G8SK62"/>
<dbReference type="RefSeq" id="WP_217631343.1">
    <property type="nucleotide sequence ID" value="NZ_CP048813.1"/>
</dbReference>
<dbReference type="EMBL" id="FNDN01000022">
    <property type="protein sequence ID" value="SDJ29642.1"/>
    <property type="molecule type" value="Genomic_DNA"/>
</dbReference>
<dbReference type="GO" id="GO:0043565">
    <property type="term" value="F:sequence-specific DNA binding"/>
    <property type="evidence" value="ECO:0007669"/>
    <property type="project" value="InterPro"/>
</dbReference>
<keyword evidence="6" id="KW-1185">Reference proteome</keyword>
<keyword evidence="2 5" id="KW-0238">DNA-binding</keyword>
<dbReference type="Gene3D" id="1.10.10.60">
    <property type="entry name" value="Homeodomain-like"/>
    <property type="match status" value="1"/>
</dbReference>
<keyword evidence="1" id="KW-0805">Transcription regulation</keyword>
<evidence type="ECO:0000256" key="1">
    <source>
        <dbReference type="ARBA" id="ARBA00023015"/>
    </source>
</evidence>
<dbReference type="PROSITE" id="PS01124">
    <property type="entry name" value="HTH_ARAC_FAMILY_2"/>
    <property type="match status" value="1"/>
</dbReference>
<protein>
    <submittedName>
        <fullName evidence="5">AraC-type DNA-binding protein</fullName>
    </submittedName>
</protein>
<proteinExistence type="predicted"/>
<dbReference type="PROSITE" id="PS00041">
    <property type="entry name" value="HTH_ARAC_FAMILY_1"/>
    <property type="match status" value="1"/>
</dbReference>
<organism evidence="5 6">
    <name type="scientific">Rhodococcus triatomae</name>
    <dbReference type="NCBI Taxonomy" id="300028"/>
    <lineage>
        <taxon>Bacteria</taxon>
        <taxon>Bacillati</taxon>
        <taxon>Actinomycetota</taxon>
        <taxon>Actinomycetes</taxon>
        <taxon>Mycobacteriales</taxon>
        <taxon>Nocardiaceae</taxon>
        <taxon>Rhodococcus</taxon>
    </lineage>
</organism>
<evidence type="ECO:0000256" key="2">
    <source>
        <dbReference type="ARBA" id="ARBA00023125"/>
    </source>
</evidence>
<dbReference type="PANTHER" id="PTHR11019:SF199">
    <property type="entry name" value="HTH-TYPE TRANSCRIPTIONAL REGULATOR NIMR"/>
    <property type="match status" value="1"/>
</dbReference>
<dbReference type="SMART" id="SM00342">
    <property type="entry name" value="HTH_ARAC"/>
    <property type="match status" value="1"/>
</dbReference>
<dbReference type="InterPro" id="IPR020449">
    <property type="entry name" value="Tscrpt_reg_AraC-type_HTH"/>
</dbReference>
<name>A0A1G8SK62_9NOCA</name>
<dbReference type="PANTHER" id="PTHR11019">
    <property type="entry name" value="HTH-TYPE TRANSCRIPTIONAL REGULATOR NIMR"/>
    <property type="match status" value="1"/>
</dbReference>
<dbReference type="SUPFAM" id="SSF46689">
    <property type="entry name" value="Homeodomain-like"/>
    <property type="match status" value="2"/>
</dbReference>
<evidence type="ECO:0000313" key="5">
    <source>
        <dbReference type="EMBL" id="SDJ29642.1"/>
    </source>
</evidence>
<accession>A0A1G8SK62</accession>
<dbReference type="GO" id="GO:0003700">
    <property type="term" value="F:DNA-binding transcription factor activity"/>
    <property type="evidence" value="ECO:0007669"/>
    <property type="project" value="InterPro"/>
</dbReference>
<sequence length="286" mass="31485">MRGQLMSVTGHTAVGESARGGFASRSTRPDAPRCDEYGYGLGSPGGILVLAYRSEAPLEFAYNREDFLHQLYWSPDLLSARADSSVVFAGGDTGFWARRTVGHEIHAAGEGTLYRICLREIPPHLSDLRYGAVSFDPDIRDLVRRLGAPDFPADAAPEARGRIVESLQPAETAPDHRAARGNGQALSVARALARRPGDPTRLDEWAARLHTSVKTLQRDFEREFGMSFTTWRTDLRLRAARVLLQHQSVTSVAHTVGYATPSAFVAAFSQRFGRTPGRFRQLPAPR</sequence>
<reference evidence="5 6" key="1">
    <citation type="submission" date="2016-10" db="EMBL/GenBank/DDBJ databases">
        <authorList>
            <person name="de Groot N.N."/>
        </authorList>
    </citation>
    <scope>NUCLEOTIDE SEQUENCE [LARGE SCALE GENOMIC DNA]</scope>
    <source>
        <strain evidence="5 6">DSM 44892</strain>
    </source>
</reference>
<dbReference type="Pfam" id="PF12833">
    <property type="entry name" value="HTH_18"/>
    <property type="match status" value="1"/>
</dbReference>
<dbReference type="InterPro" id="IPR009057">
    <property type="entry name" value="Homeodomain-like_sf"/>
</dbReference>
<dbReference type="InterPro" id="IPR018062">
    <property type="entry name" value="HTH_AraC-typ_CS"/>
</dbReference>
<evidence type="ECO:0000313" key="6">
    <source>
        <dbReference type="Proteomes" id="UP000183263"/>
    </source>
</evidence>
<feature type="domain" description="HTH araC/xylS-type" evidence="4">
    <location>
        <begin position="186"/>
        <end position="282"/>
    </location>
</feature>